<evidence type="ECO:0000256" key="1">
    <source>
        <dbReference type="SAM" id="SignalP"/>
    </source>
</evidence>
<keyword evidence="3" id="KW-1185">Reference proteome</keyword>
<comment type="caution">
    <text evidence="2">The sequence shown here is derived from an EMBL/GenBank/DDBJ whole genome shotgun (WGS) entry which is preliminary data.</text>
</comment>
<keyword evidence="1" id="KW-0732">Signal</keyword>
<evidence type="ECO:0000313" key="2">
    <source>
        <dbReference type="EMBL" id="CAJ2511185.1"/>
    </source>
</evidence>
<protein>
    <submittedName>
        <fullName evidence="2">Uu.00g068100.m01.CDS01</fullName>
    </submittedName>
</protein>
<feature type="signal peptide" evidence="1">
    <location>
        <begin position="1"/>
        <end position="20"/>
    </location>
</feature>
<organism evidence="2 3">
    <name type="scientific">Anthostomella pinea</name>
    <dbReference type="NCBI Taxonomy" id="933095"/>
    <lineage>
        <taxon>Eukaryota</taxon>
        <taxon>Fungi</taxon>
        <taxon>Dikarya</taxon>
        <taxon>Ascomycota</taxon>
        <taxon>Pezizomycotina</taxon>
        <taxon>Sordariomycetes</taxon>
        <taxon>Xylariomycetidae</taxon>
        <taxon>Xylariales</taxon>
        <taxon>Xylariaceae</taxon>
        <taxon>Anthostomella</taxon>
    </lineage>
</organism>
<proteinExistence type="predicted"/>
<evidence type="ECO:0000313" key="3">
    <source>
        <dbReference type="Proteomes" id="UP001295740"/>
    </source>
</evidence>
<name>A0AAI8VUW5_9PEZI</name>
<gene>
    <name evidence="2" type="ORF">KHLLAP_LOCUS11653</name>
</gene>
<dbReference type="AlphaFoldDB" id="A0AAI8VUW5"/>
<accession>A0AAI8VUW5</accession>
<dbReference type="EMBL" id="CAUWAG010000018">
    <property type="protein sequence ID" value="CAJ2511185.1"/>
    <property type="molecule type" value="Genomic_DNA"/>
</dbReference>
<feature type="chain" id="PRO_5042490218" evidence="1">
    <location>
        <begin position="21"/>
        <end position="252"/>
    </location>
</feature>
<dbReference type="Proteomes" id="UP001295740">
    <property type="component" value="Unassembled WGS sequence"/>
</dbReference>
<reference evidence="2" key="1">
    <citation type="submission" date="2023-10" db="EMBL/GenBank/DDBJ databases">
        <authorList>
            <person name="Hackl T."/>
        </authorList>
    </citation>
    <scope>NUCLEOTIDE SEQUENCE</scope>
</reference>
<sequence>MVKTLNFALLGACILATGWCAPAGVGPDALGPNGGITGTKGLSDTANITYCGDAGAATILTGGDPEEGPGFWITNNDDDPKVRYFLYENSRDDHAWKYLMIPQGGRAFVKVCDTWQGHVVRGTEAVNFKREVHNLGTWFVSNVDENGIMWGDVSFLQGCDGGGSVKATDGSGVSRVCLQDMLAGAPAEALATKATGTQALARIVGDGANQAARAWGMSKCSPNEVWLDNLNSNSVISSANGRLEWVAYKGRA</sequence>